<accession>U2MC62</accession>
<dbReference type="HOGENOM" id="CLU_3011572_0_0_9"/>
<dbReference type="EMBL" id="AWVF01000093">
    <property type="protein sequence ID" value="ERJ96893.1"/>
    <property type="molecule type" value="Genomic_DNA"/>
</dbReference>
<protein>
    <submittedName>
        <fullName evidence="1">Uncharacterized protein</fullName>
    </submittedName>
</protein>
<dbReference type="STRING" id="411473.RUMCAL_00820"/>
<evidence type="ECO:0000313" key="1">
    <source>
        <dbReference type="EMBL" id="ERJ96893.1"/>
    </source>
</evidence>
<dbReference type="Proteomes" id="UP000016662">
    <property type="component" value="Unassembled WGS sequence"/>
</dbReference>
<proteinExistence type="predicted"/>
<organism evidence="1 2">
    <name type="scientific">Ruminococcus callidus ATCC 27760</name>
    <dbReference type="NCBI Taxonomy" id="411473"/>
    <lineage>
        <taxon>Bacteria</taxon>
        <taxon>Bacillati</taxon>
        <taxon>Bacillota</taxon>
        <taxon>Clostridia</taxon>
        <taxon>Eubacteriales</taxon>
        <taxon>Oscillospiraceae</taxon>
        <taxon>Ruminococcus</taxon>
    </lineage>
</organism>
<keyword evidence="2" id="KW-1185">Reference proteome</keyword>
<evidence type="ECO:0000313" key="2">
    <source>
        <dbReference type="Proteomes" id="UP000016662"/>
    </source>
</evidence>
<reference evidence="1 2" key="1">
    <citation type="submission" date="2013-07" db="EMBL/GenBank/DDBJ databases">
        <authorList>
            <person name="Weinstock G."/>
            <person name="Sodergren E."/>
            <person name="Wylie T."/>
            <person name="Fulton L."/>
            <person name="Fulton R."/>
            <person name="Fronick C."/>
            <person name="O'Laughlin M."/>
            <person name="Godfrey J."/>
            <person name="Miner T."/>
            <person name="Herter B."/>
            <person name="Appelbaum E."/>
            <person name="Cordes M."/>
            <person name="Lek S."/>
            <person name="Wollam A."/>
            <person name="Pepin K.H."/>
            <person name="Palsikar V.B."/>
            <person name="Mitreva M."/>
            <person name="Wilson R.K."/>
        </authorList>
    </citation>
    <scope>NUCLEOTIDE SEQUENCE [LARGE SCALE GENOMIC DNA]</scope>
    <source>
        <strain evidence="1 2">ATCC 27760</strain>
    </source>
</reference>
<gene>
    <name evidence="1" type="ORF">RUMCAL_00820</name>
</gene>
<comment type="caution">
    <text evidence="1">The sequence shown here is derived from an EMBL/GenBank/DDBJ whole genome shotgun (WGS) entry which is preliminary data.</text>
</comment>
<sequence>MTQLLGIFPNRDMTVIVMMECYRRYTIRCTSFYSIISHEPPVFNRFFHIFKIFLEE</sequence>
<dbReference type="AlphaFoldDB" id="U2MC62"/>
<name>U2MC62_9FIRM</name>